<dbReference type="AlphaFoldDB" id="A0A195BLX7"/>
<keyword evidence="3" id="KW-1185">Reference proteome</keyword>
<evidence type="ECO:0000313" key="2">
    <source>
        <dbReference type="EMBL" id="KYM86747.1"/>
    </source>
</evidence>
<feature type="compositionally biased region" description="Basic residues" evidence="1">
    <location>
        <begin position="151"/>
        <end position="161"/>
    </location>
</feature>
<dbReference type="EMBL" id="KQ976439">
    <property type="protein sequence ID" value="KYM86747.1"/>
    <property type="molecule type" value="Genomic_DNA"/>
</dbReference>
<name>A0A195BLX7_9HYME</name>
<sequence length="327" mass="37012">MSPLAQMQVAKRQLSSRELRTSCFDYPLAFLPARRFSEETKLPEMPPRHFQPPPPFNLEKFQRVQISGSRAAGRIISCPCRSLCRGVALPDATLKSNKARVCSRFVKRKKREVRRGGARRAGSTSKFFREARGQRRRKKRRGKRGKDEKRTRTKKKKKNVRREREGGRKEERRREAKEDSSGTGDDGGQKTSKKAREPDSSSAFALPCPTRLALYSPRPCLCFASPRLVLPRLACACQLATRRQTRPSLSFVLMPTRLHASVFLVVVFLFTLANLNPGPSRRAAASSLATLRSRLSLPRSRKREPFRSPVALLALSERACKRNGKAI</sequence>
<evidence type="ECO:0000256" key="1">
    <source>
        <dbReference type="SAM" id="MobiDB-lite"/>
    </source>
</evidence>
<feature type="compositionally biased region" description="Basic residues" evidence="1">
    <location>
        <begin position="134"/>
        <end position="144"/>
    </location>
</feature>
<reference evidence="2 3" key="1">
    <citation type="submission" date="2015-09" db="EMBL/GenBank/DDBJ databases">
        <title>Atta colombica WGS genome.</title>
        <authorList>
            <person name="Nygaard S."/>
            <person name="Hu H."/>
            <person name="Boomsma J."/>
            <person name="Zhang G."/>
        </authorList>
    </citation>
    <scope>NUCLEOTIDE SEQUENCE [LARGE SCALE GENOMIC DNA]</scope>
    <source>
        <strain evidence="2">Treedump-2</strain>
        <tissue evidence="2">Whole body</tissue>
    </source>
</reference>
<feature type="region of interest" description="Disordered" evidence="1">
    <location>
        <begin position="109"/>
        <end position="203"/>
    </location>
</feature>
<accession>A0A195BLX7</accession>
<feature type="compositionally biased region" description="Basic residues" evidence="1">
    <location>
        <begin position="109"/>
        <end position="118"/>
    </location>
</feature>
<feature type="compositionally biased region" description="Basic and acidic residues" evidence="1">
    <location>
        <begin position="162"/>
        <end position="180"/>
    </location>
</feature>
<organism evidence="2 3">
    <name type="scientific">Atta colombica</name>
    <dbReference type="NCBI Taxonomy" id="520822"/>
    <lineage>
        <taxon>Eukaryota</taxon>
        <taxon>Metazoa</taxon>
        <taxon>Ecdysozoa</taxon>
        <taxon>Arthropoda</taxon>
        <taxon>Hexapoda</taxon>
        <taxon>Insecta</taxon>
        <taxon>Pterygota</taxon>
        <taxon>Neoptera</taxon>
        <taxon>Endopterygota</taxon>
        <taxon>Hymenoptera</taxon>
        <taxon>Apocrita</taxon>
        <taxon>Aculeata</taxon>
        <taxon>Formicoidea</taxon>
        <taxon>Formicidae</taxon>
        <taxon>Myrmicinae</taxon>
        <taxon>Atta</taxon>
    </lineage>
</organism>
<proteinExistence type="predicted"/>
<evidence type="ECO:0000313" key="3">
    <source>
        <dbReference type="Proteomes" id="UP000078540"/>
    </source>
</evidence>
<gene>
    <name evidence="2" type="ORF">ALC53_03897</name>
</gene>
<dbReference type="Proteomes" id="UP000078540">
    <property type="component" value="Unassembled WGS sequence"/>
</dbReference>
<protein>
    <submittedName>
        <fullName evidence="2">Uncharacterized protein</fullName>
    </submittedName>
</protein>